<reference evidence="1" key="1">
    <citation type="submission" date="2019-05" db="EMBL/GenBank/DDBJ databases">
        <authorList>
            <person name="Naeem R."/>
            <person name="Antony C."/>
            <person name="Guan Q."/>
        </authorList>
    </citation>
    <scope>NUCLEOTIDE SEQUENCE</scope>
    <source>
        <strain evidence="1">2</strain>
    </source>
</reference>
<accession>A0A653EDQ6</accession>
<name>A0A653EDQ6_9MYCO</name>
<proteinExistence type="predicted"/>
<organism evidence="1">
    <name type="scientific">Mycobacterium riyadhense</name>
    <dbReference type="NCBI Taxonomy" id="486698"/>
    <lineage>
        <taxon>Bacteria</taxon>
        <taxon>Bacillati</taxon>
        <taxon>Actinomycetota</taxon>
        <taxon>Actinomycetes</taxon>
        <taxon>Mycobacteriales</taxon>
        <taxon>Mycobacteriaceae</taxon>
        <taxon>Mycobacterium</taxon>
    </lineage>
</organism>
<dbReference type="AlphaFoldDB" id="A0A653EDQ6"/>
<protein>
    <submittedName>
        <fullName evidence="1">Uncharacterized protein</fullName>
    </submittedName>
</protein>
<evidence type="ECO:0000313" key="1">
    <source>
        <dbReference type="EMBL" id="VTO95598.1"/>
    </source>
</evidence>
<sequence length="64" mass="7060">MVPTGQPHRCGVGVGQAEDLGKQQSFPLVRGEVGDHRGHLGELFESARMTVTVQQRARLYDRLS</sequence>
<gene>
    <name evidence="1" type="ORF">BIN_B_01079</name>
</gene>
<dbReference type="EMBL" id="LR589068">
    <property type="protein sequence ID" value="VTO95598.1"/>
    <property type="molecule type" value="Genomic_DNA"/>
</dbReference>